<feature type="region of interest" description="Disordered" evidence="2">
    <location>
        <begin position="125"/>
        <end position="212"/>
    </location>
</feature>
<dbReference type="InterPro" id="IPR046707">
    <property type="entry name" value="DUF6780"/>
</dbReference>
<dbReference type="SUPFAM" id="SSF52540">
    <property type="entry name" value="P-loop containing nucleoside triphosphate hydrolases"/>
    <property type="match status" value="1"/>
</dbReference>
<dbReference type="Proteomes" id="UP000637239">
    <property type="component" value="Chromosome 6"/>
</dbReference>
<dbReference type="GO" id="GO:0005525">
    <property type="term" value="F:GTP binding"/>
    <property type="evidence" value="ECO:0007669"/>
    <property type="project" value="UniProtKB-KW"/>
</dbReference>
<feature type="region of interest" description="Disordered" evidence="2">
    <location>
        <begin position="264"/>
        <end position="284"/>
    </location>
</feature>
<evidence type="ECO:0000313" key="5">
    <source>
        <dbReference type="EMBL" id="BCR90884.1"/>
    </source>
</evidence>
<dbReference type="InterPro" id="IPR027417">
    <property type="entry name" value="P-loop_NTPase"/>
</dbReference>
<proteinExistence type="inferred from homology"/>
<sequence>MRPPVSDVPLPRARKASFEQSGTDPRITSPATFFLSRRPDNDPYPDSDSDDAEATRDSMYGVQSLDEAVHQATLAASECDDIPAADSGKLSPNPASHNNNEYDATETAQRRSAFRAFELLHFKSDPSSSFSSLQPPPSDPASSRPLTPLNLSNPDDHSSSLPSSPKSLSDHSLRPLDDVSITDEQAIVSGDEDSDGREVPEAGTDGMPQLIMPSLRMPSRRPFTERGKAMGRLKVLLAGACGSGKTSLIKSIVQECEHIVHVDPFPPSSSSTRRRRLSRAQSLSNGMRSAMLEIHASTKPYPSWWSDLEDSRILRRRKSMGDIVLERNLCFVDTPATSLNRTEQTEVIIYYMRQQLSRAIGALDSSNADFQNMLAGNGGSQVDAIIFLISQDTLEEDVECIRKLCDFTNVIPVIAKSDLMSSDQIAALKSTFQKQTRAAGAKPFLFGNQLPGETETSESQMPFAVSSVKSNDEDTMDASTLMSPDYVQPLVSSELSLLVQNLFDRDHLAWMRHSASKKLVQRQYEQQRPMQSPRTYQRSPSLSSSVSILTSPNHSLSSPSFASPALSGSLDYTLARITDHTQREERLAQVHLVKWAADLQRSLQNERERYAAMARGERAAWLTERLSECAVDGSLVPVTTTQQPLTTFGGPLRVFPEKTRGNRAQLQTRQNIKYRHITGLTPHDPLGVVWWTDDLKQRGWKMFQVVGSFGVVGGLALWLANFWGFPPPRLADVSVDWW</sequence>
<evidence type="ECO:0000256" key="2">
    <source>
        <dbReference type="SAM" id="MobiDB-lite"/>
    </source>
</evidence>
<keyword evidence="3" id="KW-1133">Transmembrane helix</keyword>
<keyword evidence="3" id="KW-0812">Transmembrane</keyword>
<reference evidence="5" key="2">
    <citation type="submission" date="2021-02" db="EMBL/GenBank/DDBJ databases">
        <title>Aspergillus chevalieri M1 genome sequence.</title>
        <authorList>
            <person name="Kadooka C."/>
            <person name="Mori K."/>
            <person name="Futagami T."/>
        </authorList>
    </citation>
    <scope>NUCLEOTIDE SEQUENCE</scope>
    <source>
        <strain evidence="5">M1</strain>
    </source>
</reference>
<name>A0A7R7VU81_ASPCH</name>
<evidence type="ECO:0000256" key="3">
    <source>
        <dbReference type="SAM" id="Phobius"/>
    </source>
</evidence>
<dbReference type="GeneID" id="66985242"/>
<feature type="region of interest" description="Disordered" evidence="2">
    <location>
        <begin position="521"/>
        <end position="563"/>
    </location>
</feature>
<evidence type="ECO:0000256" key="1">
    <source>
        <dbReference type="RuleBase" id="RU004560"/>
    </source>
</evidence>
<keyword evidence="1" id="KW-0342">GTP-binding</keyword>
<dbReference type="Pfam" id="PF20571">
    <property type="entry name" value="DUF6780"/>
    <property type="match status" value="1"/>
</dbReference>
<feature type="compositionally biased region" description="Low complexity" evidence="2">
    <location>
        <begin position="539"/>
        <end position="563"/>
    </location>
</feature>
<feature type="compositionally biased region" description="Polar residues" evidence="2">
    <location>
        <begin position="523"/>
        <end position="538"/>
    </location>
</feature>
<feature type="compositionally biased region" description="Acidic residues" evidence="2">
    <location>
        <begin position="43"/>
        <end position="52"/>
    </location>
</feature>
<feature type="compositionally biased region" description="Basic and acidic residues" evidence="2">
    <location>
        <begin position="168"/>
        <end position="177"/>
    </location>
</feature>
<dbReference type="Gene3D" id="3.40.50.300">
    <property type="entry name" value="P-loop containing nucleotide triphosphate hydrolases"/>
    <property type="match status" value="1"/>
</dbReference>
<evidence type="ECO:0000259" key="4">
    <source>
        <dbReference type="PROSITE" id="PS51719"/>
    </source>
</evidence>
<protein>
    <recommendedName>
        <fullName evidence="4">Septin-type G domain-containing protein</fullName>
    </recommendedName>
</protein>
<feature type="compositionally biased region" description="Polar residues" evidence="2">
    <location>
        <begin position="93"/>
        <end position="102"/>
    </location>
</feature>
<dbReference type="EMBL" id="AP024421">
    <property type="protein sequence ID" value="BCR90884.1"/>
    <property type="molecule type" value="Genomic_DNA"/>
</dbReference>
<feature type="region of interest" description="Disordered" evidence="2">
    <location>
        <begin position="76"/>
        <end position="110"/>
    </location>
</feature>
<keyword evidence="3" id="KW-0472">Membrane</keyword>
<accession>A0A7R7VU81</accession>
<dbReference type="KEGG" id="ache:ACHE_60770S"/>
<feature type="compositionally biased region" description="Low complexity" evidence="2">
    <location>
        <begin position="149"/>
        <end position="167"/>
    </location>
</feature>
<keyword evidence="6" id="KW-1185">Reference proteome</keyword>
<dbReference type="PROSITE" id="PS51719">
    <property type="entry name" value="G_SEPTIN"/>
    <property type="match status" value="1"/>
</dbReference>
<reference evidence="5" key="1">
    <citation type="submission" date="2021-01" db="EMBL/GenBank/DDBJ databases">
        <authorList>
            <consortium name="Aspergillus chevalieri M1 genome sequencing consortium"/>
            <person name="Kazuki M."/>
            <person name="Futagami T."/>
        </authorList>
    </citation>
    <scope>NUCLEOTIDE SEQUENCE</scope>
    <source>
        <strain evidence="5">M1</strain>
    </source>
</reference>
<dbReference type="InterPro" id="IPR030379">
    <property type="entry name" value="G_SEPTIN_dom"/>
</dbReference>
<comment type="similarity">
    <text evidence="1">Belongs to the TRAFAC class TrmE-Era-EngA-EngB-Septin-like GTPase superfamily. Septin GTPase family.</text>
</comment>
<keyword evidence="1" id="KW-0547">Nucleotide-binding</keyword>
<organism evidence="5 6">
    <name type="scientific">Aspergillus chevalieri</name>
    <name type="common">Eurotium chevalieri</name>
    <dbReference type="NCBI Taxonomy" id="182096"/>
    <lineage>
        <taxon>Eukaryota</taxon>
        <taxon>Fungi</taxon>
        <taxon>Dikarya</taxon>
        <taxon>Ascomycota</taxon>
        <taxon>Pezizomycotina</taxon>
        <taxon>Eurotiomycetes</taxon>
        <taxon>Eurotiomycetidae</taxon>
        <taxon>Eurotiales</taxon>
        <taxon>Aspergillaceae</taxon>
        <taxon>Aspergillus</taxon>
        <taxon>Aspergillus subgen. Aspergillus</taxon>
    </lineage>
</organism>
<dbReference type="PANTHER" id="PTHR18884">
    <property type="entry name" value="SEPTIN"/>
    <property type="match status" value="1"/>
</dbReference>
<evidence type="ECO:0000313" key="6">
    <source>
        <dbReference type="Proteomes" id="UP000637239"/>
    </source>
</evidence>
<feature type="transmembrane region" description="Helical" evidence="3">
    <location>
        <begin position="705"/>
        <end position="725"/>
    </location>
</feature>
<dbReference type="AlphaFoldDB" id="A0A7R7VU81"/>
<dbReference type="Pfam" id="PF00735">
    <property type="entry name" value="Septin"/>
    <property type="match status" value="1"/>
</dbReference>
<feature type="domain" description="Septin-type G" evidence="4">
    <location>
        <begin position="229"/>
        <end position="529"/>
    </location>
</feature>
<dbReference type="RefSeq" id="XP_043139406.1">
    <property type="nucleotide sequence ID" value="XM_043281981.1"/>
</dbReference>
<feature type="region of interest" description="Disordered" evidence="2">
    <location>
        <begin position="1"/>
        <end position="63"/>
    </location>
</feature>
<gene>
    <name evidence="5" type="ORF">ACHE_60770S</name>
</gene>